<evidence type="ECO:0000313" key="1">
    <source>
        <dbReference type="EMBL" id="MDC8015399.1"/>
    </source>
</evidence>
<proteinExistence type="predicted"/>
<evidence type="ECO:0008006" key="3">
    <source>
        <dbReference type="Google" id="ProtNLM"/>
    </source>
</evidence>
<dbReference type="InterPro" id="IPR041916">
    <property type="entry name" value="Anti_sigma_zinc_sf"/>
</dbReference>
<dbReference type="AlphaFoldDB" id="A0A9X3YNB0"/>
<gene>
    <name evidence="1" type="ORF">OD750_022970</name>
</gene>
<accession>A0A9X3YNB0</accession>
<organism evidence="1 2">
    <name type="scientific">Tahibacter soli</name>
    <dbReference type="NCBI Taxonomy" id="2983605"/>
    <lineage>
        <taxon>Bacteria</taxon>
        <taxon>Pseudomonadati</taxon>
        <taxon>Pseudomonadota</taxon>
        <taxon>Gammaproteobacteria</taxon>
        <taxon>Lysobacterales</taxon>
        <taxon>Rhodanobacteraceae</taxon>
        <taxon>Tahibacter</taxon>
    </lineage>
</organism>
<name>A0A9X3YNB0_9GAMM</name>
<dbReference type="EMBL" id="JAOVZO020000020">
    <property type="protein sequence ID" value="MDC8015399.1"/>
    <property type="molecule type" value="Genomic_DNA"/>
</dbReference>
<sequence length="214" mass="22521">MRDDVECLLPWYVNGTLAAAERERVERELARDASLRGALAFWQQAAQAQRTSAAPVAEDVGLARTLARIRAESAPAAASRPATPAPSLWQRWFGGTWLKPAFAAALAVIVVQSGLLVGIERTKYRGAAPPVSPATDAALASRVTLRVVFDPSATEGQLRVALAAANAWYVGGPGESGEYWLSVAPEHADAALEALRASGLVRVAATTTQAPAPQ</sequence>
<keyword evidence="2" id="KW-1185">Reference proteome</keyword>
<dbReference type="RefSeq" id="WP_263540589.1">
    <property type="nucleotide sequence ID" value="NZ_JAOVZO020000020.1"/>
</dbReference>
<dbReference type="Proteomes" id="UP001139971">
    <property type="component" value="Unassembled WGS sequence"/>
</dbReference>
<reference evidence="1" key="1">
    <citation type="submission" date="2023-02" db="EMBL/GenBank/DDBJ databases">
        <title>Tahibacter soli sp. nov. isolated from soil.</title>
        <authorList>
            <person name="Baek J.H."/>
            <person name="Lee J.K."/>
            <person name="Choi D.G."/>
            <person name="Jeon C.O."/>
        </authorList>
    </citation>
    <scope>NUCLEOTIDE SEQUENCE</scope>
    <source>
        <strain evidence="1">BL</strain>
    </source>
</reference>
<protein>
    <recommendedName>
        <fullName evidence="3">Anti-sigma factor</fullName>
    </recommendedName>
</protein>
<comment type="caution">
    <text evidence="1">The sequence shown here is derived from an EMBL/GenBank/DDBJ whole genome shotgun (WGS) entry which is preliminary data.</text>
</comment>
<evidence type="ECO:0000313" key="2">
    <source>
        <dbReference type="Proteomes" id="UP001139971"/>
    </source>
</evidence>
<dbReference type="Gene3D" id="1.10.10.1320">
    <property type="entry name" value="Anti-sigma factor, zinc-finger domain"/>
    <property type="match status" value="1"/>
</dbReference>